<dbReference type="EMBL" id="CP133621">
    <property type="protein sequence ID" value="WMV49828.1"/>
    <property type="molecule type" value="Genomic_DNA"/>
</dbReference>
<evidence type="ECO:0000259" key="2">
    <source>
        <dbReference type="Pfam" id="PF20167"/>
    </source>
</evidence>
<dbReference type="AlphaFoldDB" id="A0AAF0UQW5"/>
<evidence type="ECO:0000313" key="5">
    <source>
        <dbReference type="Proteomes" id="UP001234989"/>
    </source>
</evidence>
<dbReference type="Pfam" id="PF24626">
    <property type="entry name" value="SH3_Tf2-1"/>
    <property type="match status" value="1"/>
</dbReference>
<feature type="domain" description="Tf2-1-like SH3-like" evidence="3">
    <location>
        <begin position="6"/>
        <end position="55"/>
    </location>
</feature>
<dbReference type="Proteomes" id="UP001234989">
    <property type="component" value="Chromosome 10"/>
</dbReference>
<gene>
    <name evidence="4" type="ORF">MTR67_043213</name>
</gene>
<feature type="region of interest" description="Disordered" evidence="1">
    <location>
        <begin position="147"/>
        <end position="178"/>
    </location>
</feature>
<evidence type="ECO:0000259" key="3">
    <source>
        <dbReference type="Pfam" id="PF24626"/>
    </source>
</evidence>
<dbReference type="PANTHER" id="PTHR33180">
    <property type="entry name" value="PHOTOSYSTEM II CP43 REACTION CENTER PROTEIN"/>
    <property type="match status" value="1"/>
</dbReference>
<protein>
    <submittedName>
        <fullName evidence="4">Uncharacterized protein</fullName>
    </submittedName>
</protein>
<organism evidence="4 5">
    <name type="scientific">Solanum verrucosum</name>
    <dbReference type="NCBI Taxonomy" id="315347"/>
    <lineage>
        <taxon>Eukaryota</taxon>
        <taxon>Viridiplantae</taxon>
        <taxon>Streptophyta</taxon>
        <taxon>Embryophyta</taxon>
        <taxon>Tracheophyta</taxon>
        <taxon>Spermatophyta</taxon>
        <taxon>Magnoliopsida</taxon>
        <taxon>eudicotyledons</taxon>
        <taxon>Gunneridae</taxon>
        <taxon>Pentapetalae</taxon>
        <taxon>asterids</taxon>
        <taxon>lamiids</taxon>
        <taxon>Solanales</taxon>
        <taxon>Solanaceae</taxon>
        <taxon>Solanoideae</taxon>
        <taxon>Solaneae</taxon>
        <taxon>Solanum</taxon>
    </lineage>
</organism>
<feature type="domain" description="Putative plant transposon protein" evidence="2">
    <location>
        <begin position="163"/>
        <end position="339"/>
    </location>
</feature>
<dbReference type="PANTHER" id="PTHR33180:SF31">
    <property type="entry name" value="POLYPROTEIN PROTEIN"/>
    <property type="match status" value="1"/>
</dbReference>
<name>A0AAF0UQW5_SOLVR</name>
<dbReference type="Pfam" id="PF20167">
    <property type="entry name" value="Transposase_32"/>
    <property type="match status" value="1"/>
</dbReference>
<dbReference type="InterPro" id="IPR056924">
    <property type="entry name" value="SH3_Tf2-1"/>
</dbReference>
<accession>A0AAF0UQW5</accession>
<evidence type="ECO:0000313" key="4">
    <source>
        <dbReference type="EMBL" id="WMV49828.1"/>
    </source>
</evidence>
<evidence type="ECO:0000256" key="1">
    <source>
        <dbReference type="SAM" id="MobiDB-lite"/>
    </source>
</evidence>
<dbReference type="InterPro" id="IPR046796">
    <property type="entry name" value="Transposase_32_dom"/>
</dbReference>
<keyword evidence="5" id="KW-1185">Reference proteome</keyword>
<reference evidence="4" key="1">
    <citation type="submission" date="2023-08" db="EMBL/GenBank/DDBJ databases">
        <title>A de novo genome assembly of Solanum verrucosum Schlechtendal, a Mexican diploid species geographically isolated from the other diploid A-genome species in potato relatives.</title>
        <authorList>
            <person name="Hosaka K."/>
        </authorList>
    </citation>
    <scope>NUCLEOTIDE SEQUENCE</scope>
    <source>
        <tissue evidence="4">Young leaves</tissue>
    </source>
</reference>
<sequence>MKGMMRLGRKGKLRPRFIRPFEILRCIGEVVYELALPSTLSDVHLVFHDFILKLYELNESHLFRWNSVHLDKPYAFEDEPLAILDKKSDNDPRLFKIKKLLSDGSCLEFDFEIGMTRPKVPGRNQPPRKQARGIVINEDAVPARATQARFPPTGGKGTRKGKGPAEPTLAKTSSDKYGKLVPKGNKKDNLFAPVDHVVVRGRKVKCSNTDINEVLGCTMNVVQFLVDRMQTNNLDDLKGWFAPLIIDITPPWIEARVLIEKKDLNVAARFWFGFISSSLMPSQNESILRQPKAALLGSIMDWDRLNLSLIIEQEMAKQSQTSLPFLVLITEMCRRGQVPLVEKTDVHSPFYSGRYAFIISATSNFVPYSSAAAPPSTAATSQPLLTQDMVFKMGHLAQSTDVRASRVEASVAGMIET</sequence>
<proteinExistence type="predicted"/>